<evidence type="ECO:0000313" key="4">
    <source>
        <dbReference type="Proteomes" id="UP001595443"/>
    </source>
</evidence>
<organism evidence="3 4">
    <name type="scientific">Acidimangrovimonas pyrenivorans</name>
    <dbReference type="NCBI Taxonomy" id="2030798"/>
    <lineage>
        <taxon>Bacteria</taxon>
        <taxon>Pseudomonadati</taxon>
        <taxon>Pseudomonadota</taxon>
        <taxon>Alphaproteobacteria</taxon>
        <taxon>Rhodobacterales</taxon>
        <taxon>Paracoccaceae</taxon>
        <taxon>Acidimangrovimonas</taxon>
    </lineage>
</organism>
<feature type="transmembrane region" description="Helical" evidence="1">
    <location>
        <begin position="32"/>
        <end position="49"/>
    </location>
</feature>
<feature type="signal peptide" evidence="2">
    <location>
        <begin position="1"/>
        <end position="27"/>
    </location>
</feature>
<evidence type="ECO:0000256" key="2">
    <source>
        <dbReference type="SAM" id="SignalP"/>
    </source>
</evidence>
<keyword evidence="1" id="KW-1133">Transmembrane helix</keyword>
<dbReference type="RefSeq" id="WP_377834579.1">
    <property type="nucleotide sequence ID" value="NZ_JBHRSK010000015.1"/>
</dbReference>
<gene>
    <name evidence="3" type="ORF">ACFOES_17095</name>
</gene>
<comment type="caution">
    <text evidence="3">The sequence shown here is derived from an EMBL/GenBank/DDBJ whole genome shotgun (WGS) entry which is preliminary data.</text>
</comment>
<proteinExistence type="predicted"/>
<dbReference type="Proteomes" id="UP001595443">
    <property type="component" value="Unassembled WGS sequence"/>
</dbReference>
<evidence type="ECO:0000256" key="1">
    <source>
        <dbReference type="SAM" id="Phobius"/>
    </source>
</evidence>
<keyword evidence="2" id="KW-0732">Signal</keyword>
<reference evidence="4" key="1">
    <citation type="journal article" date="2019" name="Int. J. Syst. Evol. Microbiol.">
        <title>The Global Catalogue of Microorganisms (GCM) 10K type strain sequencing project: providing services to taxonomists for standard genome sequencing and annotation.</title>
        <authorList>
            <consortium name="The Broad Institute Genomics Platform"/>
            <consortium name="The Broad Institute Genome Sequencing Center for Infectious Disease"/>
            <person name="Wu L."/>
            <person name="Ma J."/>
        </authorList>
    </citation>
    <scope>NUCLEOTIDE SEQUENCE [LARGE SCALE GENOMIC DNA]</scope>
    <source>
        <strain evidence="4">KCTC 62192</strain>
    </source>
</reference>
<accession>A0ABV7AK92</accession>
<sequence length="130" mass="15031">MTFAKTIAASLAGAVALAGITAAPAQANDRDVIRFLAGATALAIIASAANDHRDRAVPQHRRHVAPPPPRRVVKEYIYVQPRPRVVKKYVYVQPQRRVIVERKRTVVIDRRDRHDWSHNRHYDRHDWRRY</sequence>
<keyword evidence="1" id="KW-0812">Transmembrane</keyword>
<name>A0ABV7AK92_9RHOB</name>
<feature type="chain" id="PRO_5045179933" evidence="2">
    <location>
        <begin position="28"/>
        <end position="130"/>
    </location>
</feature>
<dbReference type="EMBL" id="JBHRSK010000015">
    <property type="protein sequence ID" value="MFC2969818.1"/>
    <property type="molecule type" value="Genomic_DNA"/>
</dbReference>
<protein>
    <submittedName>
        <fullName evidence="3">Uncharacterized protein</fullName>
    </submittedName>
</protein>
<keyword evidence="4" id="KW-1185">Reference proteome</keyword>
<keyword evidence="1" id="KW-0472">Membrane</keyword>
<evidence type="ECO:0000313" key="3">
    <source>
        <dbReference type="EMBL" id="MFC2969818.1"/>
    </source>
</evidence>